<dbReference type="FunFam" id="1.10.10.10:FF:000027">
    <property type="entry name" value="Heat shock transcription factor 1"/>
    <property type="match status" value="1"/>
</dbReference>
<feature type="non-terminal residue" evidence="11">
    <location>
        <position position="185"/>
    </location>
</feature>
<dbReference type="PANTHER" id="PTHR10015">
    <property type="entry name" value="HEAT SHOCK TRANSCRIPTION FACTOR"/>
    <property type="match status" value="1"/>
</dbReference>
<dbReference type="GO" id="GO:0005634">
    <property type="term" value="C:nucleus"/>
    <property type="evidence" value="ECO:0007669"/>
    <property type="project" value="UniProtKB-SubCell"/>
</dbReference>
<feature type="compositionally biased region" description="Polar residues" evidence="9">
    <location>
        <begin position="8"/>
        <end position="23"/>
    </location>
</feature>
<dbReference type="STRING" id="1569628.A0A316USJ2"/>
<keyword evidence="3" id="KW-0805">Transcription regulation</keyword>
<evidence type="ECO:0000256" key="6">
    <source>
        <dbReference type="ARBA" id="ARBA00023242"/>
    </source>
</evidence>
<feature type="compositionally biased region" description="Low complexity" evidence="9">
    <location>
        <begin position="41"/>
        <end position="64"/>
    </location>
</feature>
<dbReference type="GO" id="GO:0003700">
    <property type="term" value="F:DNA-binding transcription factor activity"/>
    <property type="evidence" value="ECO:0007669"/>
    <property type="project" value="InterPro"/>
</dbReference>
<keyword evidence="4 11" id="KW-0238">DNA-binding</keyword>
<evidence type="ECO:0000313" key="11">
    <source>
        <dbReference type="EMBL" id="PWN28250.1"/>
    </source>
</evidence>
<evidence type="ECO:0000256" key="1">
    <source>
        <dbReference type="ARBA" id="ARBA00004123"/>
    </source>
</evidence>
<comment type="subcellular location">
    <subcellularLocation>
        <location evidence="1">Nucleus</location>
    </subcellularLocation>
</comment>
<dbReference type="PRINTS" id="PR00056">
    <property type="entry name" value="HSFDOMAIN"/>
</dbReference>
<dbReference type="RefSeq" id="XP_025362862.1">
    <property type="nucleotide sequence ID" value="XM_025504383.1"/>
</dbReference>
<dbReference type="Gene3D" id="1.10.10.10">
    <property type="entry name" value="Winged helix-like DNA-binding domain superfamily/Winged helix DNA-binding domain"/>
    <property type="match status" value="1"/>
</dbReference>
<dbReference type="Proteomes" id="UP000245884">
    <property type="component" value="Unassembled WGS sequence"/>
</dbReference>
<keyword evidence="5" id="KW-0804">Transcription</keyword>
<name>A0A316USJ2_9BASI</name>
<dbReference type="OrthoDB" id="60033at2759"/>
<keyword evidence="6" id="KW-0539">Nucleus</keyword>
<evidence type="ECO:0000256" key="8">
    <source>
        <dbReference type="RuleBase" id="RU004020"/>
    </source>
</evidence>
<evidence type="ECO:0000256" key="9">
    <source>
        <dbReference type="SAM" id="MobiDB-lite"/>
    </source>
</evidence>
<reference evidence="11 12" key="1">
    <citation type="journal article" date="2018" name="Mol. Biol. Evol.">
        <title>Broad Genomic Sampling Reveals a Smut Pathogenic Ancestry of the Fungal Clade Ustilaginomycotina.</title>
        <authorList>
            <person name="Kijpornyongpan T."/>
            <person name="Mondo S.J."/>
            <person name="Barry K."/>
            <person name="Sandor L."/>
            <person name="Lee J."/>
            <person name="Lipzen A."/>
            <person name="Pangilinan J."/>
            <person name="LaButti K."/>
            <person name="Hainaut M."/>
            <person name="Henrissat B."/>
            <person name="Grigoriev I.V."/>
            <person name="Spatafora J.W."/>
            <person name="Aime M.C."/>
        </authorList>
    </citation>
    <scope>NUCLEOTIDE SEQUENCE [LARGE SCALE GENOMIC DNA]</scope>
    <source>
        <strain evidence="11 12">MCA 5214</strain>
    </source>
</reference>
<dbReference type="AlphaFoldDB" id="A0A316USJ2"/>
<accession>A0A316USJ2</accession>
<dbReference type="GO" id="GO:0043565">
    <property type="term" value="F:sequence-specific DNA binding"/>
    <property type="evidence" value="ECO:0007669"/>
    <property type="project" value="InterPro"/>
</dbReference>
<evidence type="ECO:0000313" key="12">
    <source>
        <dbReference type="Proteomes" id="UP000245884"/>
    </source>
</evidence>
<evidence type="ECO:0000256" key="4">
    <source>
        <dbReference type="ARBA" id="ARBA00023125"/>
    </source>
</evidence>
<dbReference type="Pfam" id="PF00447">
    <property type="entry name" value="HSF_DNA-bind"/>
    <property type="match status" value="1"/>
</dbReference>
<dbReference type="PANTHER" id="PTHR10015:SF427">
    <property type="entry name" value="HEAT SHOCK FACTOR PROTEIN"/>
    <property type="match status" value="1"/>
</dbReference>
<protein>
    <submittedName>
        <fullName evidence="11">Winged helix DNA-binding domain-containing protein</fullName>
    </submittedName>
</protein>
<evidence type="ECO:0000256" key="3">
    <source>
        <dbReference type="ARBA" id="ARBA00023015"/>
    </source>
</evidence>
<evidence type="ECO:0000256" key="2">
    <source>
        <dbReference type="ARBA" id="ARBA00006403"/>
    </source>
</evidence>
<proteinExistence type="inferred from homology"/>
<organism evidence="11 12">
    <name type="scientific">Jaminaea rosea</name>
    <dbReference type="NCBI Taxonomy" id="1569628"/>
    <lineage>
        <taxon>Eukaryota</taxon>
        <taxon>Fungi</taxon>
        <taxon>Dikarya</taxon>
        <taxon>Basidiomycota</taxon>
        <taxon>Ustilaginomycotina</taxon>
        <taxon>Exobasidiomycetes</taxon>
        <taxon>Microstromatales</taxon>
        <taxon>Microstromatales incertae sedis</taxon>
        <taxon>Jaminaea</taxon>
    </lineage>
</organism>
<feature type="domain" description="HSF-type DNA-binding" evidence="10">
    <location>
        <begin position="76"/>
        <end position="181"/>
    </location>
</feature>
<dbReference type="SUPFAM" id="SSF46785">
    <property type="entry name" value="Winged helix' DNA-binding domain"/>
    <property type="match status" value="1"/>
</dbReference>
<comment type="similarity">
    <text evidence="2 8">Belongs to the HSF family.</text>
</comment>
<evidence type="ECO:0000256" key="5">
    <source>
        <dbReference type="ARBA" id="ARBA00023163"/>
    </source>
</evidence>
<dbReference type="SMART" id="SM00415">
    <property type="entry name" value="HSF"/>
    <property type="match status" value="1"/>
</dbReference>
<dbReference type="InterPro" id="IPR036390">
    <property type="entry name" value="WH_DNA-bd_sf"/>
</dbReference>
<feature type="compositionally biased region" description="Pro residues" evidence="9">
    <location>
        <begin position="65"/>
        <end position="77"/>
    </location>
</feature>
<comment type="subunit">
    <text evidence="7">Homotrimer. Homotrimerization increases the affinity of HSF1 to DNA. Interacts with transcriptional coregulator SSA1 on chromatin.</text>
</comment>
<gene>
    <name evidence="11" type="ORF">BDZ90DRAFT_218918</name>
</gene>
<feature type="region of interest" description="Disordered" evidence="9">
    <location>
        <begin position="1"/>
        <end position="79"/>
    </location>
</feature>
<evidence type="ECO:0000259" key="10">
    <source>
        <dbReference type="SMART" id="SM00415"/>
    </source>
</evidence>
<sequence>MGPPAFVNANQLHDTGALNSTSKDAAPVGRRRSSSPNHNVQQQQQQQQQGQAASSSSAALQPQQQPQPQPQPQPQRVPPFLNKLRSMVDDPSTDSLITWQPTGLTFIVPNHVRFAKEVLPRFFKHNNFPSFVRQLNMYGFHKVPSLQQGSLKHEQDMEVWEFEERHFQRDRPELMGLMQRKKGGK</sequence>
<dbReference type="EMBL" id="KZ819665">
    <property type="protein sequence ID" value="PWN28250.1"/>
    <property type="molecule type" value="Genomic_DNA"/>
</dbReference>
<dbReference type="InterPro" id="IPR036388">
    <property type="entry name" value="WH-like_DNA-bd_sf"/>
</dbReference>
<dbReference type="InterPro" id="IPR000232">
    <property type="entry name" value="HSF_DNA-bd"/>
</dbReference>
<dbReference type="GeneID" id="37026206"/>
<keyword evidence="12" id="KW-1185">Reference proteome</keyword>
<evidence type="ECO:0000256" key="7">
    <source>
        <dbReference type="ARBA" id="ARBA00062171"/>
    </source>
</evidence>